<dbReference type="InterPro" id="IPR036691">
    <property type="entry name" value="Endo/exonu/phosph_ase_sf"/>
</dbReference>
<protein>
    <recommendedName>
        <fullName evidence="1">Endonuclease/exonuclease/phosphatase domain-containing protein</fullName>
    </recommendedName>
</protein>
<keyword evidence="3" id="KW-1185">Reference proteome</keyword>
<dbReference type="Pfam" id="PF14529">
    <property type="entry name" value="Exo_endo_phos_2"/>
    <property type="match status" value="1"/>
</dbReference>
<dbReference type="Gene3D" id="3.60.10.10">
    <property type="entry name" value="Endonuclease/exonuclease/phosphatase"/>
    <property type="match status" value="1"/>
</dbReference>
<accession>A0A653D8H1</accession>
<evidence type="ECO:0000313" key="3">
    <source>
        <dbReference type="Proteomes" id="UP000410492"/>
    </source>
</evidence>
<proteinExistence type="predicted"/>
<feature type="domain" description="Endonuclease/exonuclease/phosphatase" evidence="1">
    <location>
        <begin position="122"/>
        <end position="239"/>
    </location>
</feature>
<evidence type="ECO:0000313" key="2">
    <source>
        <dbReference type="EMBL" id="VEN56323.1"/>
    </source>
</evidence>
<dbReference type="SUPFAM" id="SSF56219">
    <property type="entry name" value="DNase I-like"/>
    <property type="match status" value="1"/>
</dbReference>
<dbReference type="OrthoDB" id="6771706at2759"/>
<dbReference type="PANTHER" id="PTHR33273:SF4">
    <property type="entry name" value="ENDONUCLEASE_EXONUCLEASE_PHOSPHATASE DOMAIN-CONTAINING PROTEIN"/>
    <property type="match status" value="1"/>
</dbReference>
<sequence length="578" mass="65572">MGVNRNWVKEDKMVYTTHKEPIIQCSRSELRRLALSEAWGPTAASLWWRTAPGTGLPVGALAAAAADPWASSSSQPWRSAQEAVELKTTPENLVDKKLAPNQSPMFDLQDKFISWVETDSMVICSCYFSPNALLETFEKELAELKEAMLVLNKEMILGGDFNAKSAEWSMPYEDRRGEITTGWIAEMGLIVLNKGNKPTFERGASSSIIDLTLATEAIARKCNQWEVLDEESLSLHNYITCNVDFTVVPLSIRHGKTSTWILKLLDKGKFNTALQTLVQSKSITNADDLVDTLTAACNQSMPRRTTTSRRSPVYWWTQEIGELRRDCLKARRAYTKKNLPEHVREIRGLNYRLIRQKLRATIKSSKSRCWKKLIEEVDDDIWGKGYRIVFKRINIGPSLPTMSADRRRLVAEALFPSQPRVVYNTQPEATYHPFTSNELFVASEKLKAKKSPGVDCIPAEIIKIAVTEAPDIFLKVCNNALSTDQIKNSLEERFELMTNHSDFFYSSTTYQSCLLLRRRKKKEITKNCVDLHLPLSDGDISGDINGIEHRRELLSHNFSFDGENSNYPLATPDFLTKM</sequence>
<evidence type="ECO:0000259" key="1">
    <source>
        <dbReference type="Pfam" id="PF14529"/>
    </source>
</evidence>
<feature type="non-terminal residue" evidence="2">
    <location>
        <position position="578"/>
    </location>
</feature>
<gene>
    <name evidence="2" type="ORF">CALMAC_LOCUS15244</name>
</gene>
<dbReference type="InterPro" id="IPR005135">
    <property type="entry name" value="Endo/exonuclease/phosphatase"/>
</dbReference>
<dbReference type="EMBL" id="CAACVG010010663">
    <property type="protein sequence ID" value="VEN56323.1"/>
    <property type="molecule type" value="Genomic_DNA"/>
</dbReference>
<reference evidence="2 3" key="1">
    <citation type="submission" date="2019-01" db="EMBL/GenBank/DDBJ databases">
        <authorList>
            <person name="Sayadi A."/>
        </authorList>
    </citation>
    <scope>NUCLEOTIDE SEQUENCE [LARGE SCALE GENOMIC DNA]</scope>
</reference>
<dbReference type="PANTHER" id="PTHR33273">
    <property type="entry name" value="DOMAIN-CONTAINING PROTEIN, PUTATIVE-RELATED"/>
    <property type="match status" value="1"/>
</dbReference>
<dbReference type="Proteomes" id="UP000410492">
    <property type="component" value="Unassembled WGS sequence"/>
</dbReference>
<organism evidence="2 3">
    <name type="scientific">Callosobruchus maculatus</name>
    <name type="common">Southern cowpea weevil</name>
    <name type="synonym">Pulse bruchid</name>
    <dbReference type="NCBI Taxonomy" id="64391"/>
    <lineage>
        <taxon>Eukaryota</taxon>
        <taxon>Metazoa</taxon>
        <taxon>Ecdysozoa</taxon>
        <taxon>Arthropoda</taxon>
        <taxon>Hexapoda</taxon>
        <taxon>Insecta</taxon>
        <taxon>Pterygota</taxon>
        <taxon>Neoptera</taxon>
        <taxon>Endopterygota</taxon>
        <taxon>Coleoptera</taxon>
        <taxon>Polyphaga</taxon>
        <taxon>Cucujiformia</taxon>
        <taxon>Chrysomeloidea</taxon>
        <taxon>Chrysomelidae</taxon>
        <taxon>Bruchinae</taxon>
        <taxon>Bruchini</taxon>
        <taxon>Callosobruchus</taxon>
    </lineage>
</organism>
<dbReference type="CDD" id="cd09077">
    <property type="entry name" value="R1-I-EN"/>
    <property type="match status" value="1"/>
</dbReference>
<dbReference type="AlphaFoldDB" id="A0A653D8H1"/>
<dbReference type="GO" id="GO:0003824">
    <property type="term" value="F:catalytic activity"/>
    <property type="evidence" value="ECO:0007669"/>
    <property type="project" value="InterPro"/>
</dbReference>
<name>A0A653D8H1_CALMS</name>